<feature type="domain" description="Crinkler effector protein N-terminal" evidence="4">
    <location>
        <begin position="25"/>
        <end position="129"/>
    </location>
</feature>
<proteinExistence type="predicted"/>
<gene>
    <name evidence="5" type="ORF">GLOINDRAFT_17365</name>
</gene>
<evidence type="ECO:0000256" key="1">
    <source>
        <dbReference type="ARBA" id="ARBA00004340"/>
    </source>
</evidence>
<evidence type="ECO:0000256" key="2">
    <source>
        <dbReference type="ARBA" id="ARBA00004613"/>
    </source>
</evidence>
<organism evidence="5">
    <name type="scientific">Rhizophagus irregularis (strain DAOM 181602 / DAOM 197198 / MUCL 43194)</name>
    <name type="common">Arbuscular mycorrhizal fungus</name>
    <name type="synonym">Glomus intraradices</name>
    <dbReference type="NCBI Taxonomy" id="747089"/>
    <lineage>
        <taxon>Eukaryota</taxon>
        <taxon>Fungi</taxon>
        <taxon>Fungi incertae sedis</taxon>
        <taxon>Mucoromycota</taxon>
        <taxon>Glomeromycotina</taxon>
        <taxon>Glomeromycetes</taxon>
        <taxon>Glomerales</taxon>
        <taxon>Glomeraceae</taxon>
        <taxon>Rhizophagus</taxon>
    </lineage>
</organism>
<dbReference type="InterPro" id="IPR045379">
    <property type="entry name" value="Crinkler_N"/>
</dbReference>
<keyword evidence="3" id="KW-0964">Secreted</keyword>
<dbReference type="AlphaFoldDB" id="U9V0Y2"/>
<comment type="subcellular location">
    <subcellularLocation>
        <location evidence="1">Host cell</location>
    </subcellularLocation>
    <subcellularLocation>
        <location evidence="2">Secreted</location>
    </subcellularLocation>
</comment>
<dbReference type="Pfam" id="PF20147">
    <property type="entry name" value="Crinkler"/>
    <property type="match status" value="1"/>
</dbReference>
<sequence length="153" mass="17908">MTYLRYFIFFYLIILLCNKVNSAEVTLRCLIFLGENDTSSQSVSVIKVDNDQHVDKVKWEIKKKWPSLEKCNPDQITLRKMNDRITTKKLITKFYNDKVERGVEMLPVNPISFYFPEGSPMDCENCIDIAAVLRASWTYGSTFYFNLVYLTNC</sequence>
<accession>U9V0Y2</accession>
<evidence type="ECO:0000259" key="4">
    <source>
        <dbReference type="Pfam" id="PF20147"/>
    </source>
</evidence>
<name>U9V0Y2_RHIID</name>
<dbReference type="GO" id="GO:0043657">
    <property type="term" value="C:host cell"/>
    <property type="evidence" value="ECO:0007669"/>
    <property type="project" value="UniProtKB-SubCell"/>
</dbReference>
<protein>
    <recommendedName>
        <fullName evidence="4">Crinkler effector protein N-terminal domain-containing protein</fullName>
    </recommendedName>
</protein>
<reference evidence="5" key="1">
    <citation type="submission" date="2013-07" db="EMBL/GenBank/DDBJ databases">
        <title>The genome of an arbuscular mycorrhizal fungus provides insights into the evolution of the oldest plant symbiosis.</title>
        <authorList>
            <consortium name="DOE Joint Genome Institute"/>
            <person name="Tisserant E."/>
            <person name="Malbreil M."/>
            <person name="Kuo A."/>
            <person name="Kohler A."/>
            <person name="Symeonidi A."/>
            <person name="Balestrini R."/>
            <person name="Charron P."/>
            <person name="Duensing N."/>
            <person name="Frei-dit-Frey N."/>
            <person name="Gianinazzi-Pearson V."/>
            <person name="Gilbert B."/>
            <person name="Handa Y."/>
            <person name="Hijri M."/>
            <person name="Kaul R."/>
            <person name="Kawaguchi M."/>
            <person name="Krajinski F."/>
            <person name="Lammers P."/>
            <person name="Lapierre D."/>
            <person name="Masclaux F.G."/>
            <person name="Murat C."/>
            <person name="Morin E."/>
            <person name="Ndikumana S."/>
            <person name="Pagni M."/>
            <person name="Petitpierre D."/>
            <person name="Requena N."/>
            <person name="Rosikiewicz P."/>
            <person name="Riley R."/>
            <person name="Saito K."/>
            <person name="San Clemente H."/>
            <person name="Shapiro H."/>
            <person name="van Tuinen D."/>
            <person name="Becard G."/>
            <person name="Bonfante P."/>
            <person name="Paszkowski U."/>
            <person name="Shachar-Hill Y."/>
            <person name="Young J.P."/>
            <person name="Sanders I.R."/>
            <person name="Henrissat B."/>
            <person name="Rensing S.A."/>
            <person name="Grigoriev I.V."/>
            <person name="Corradi N."/>
            <person name="Roux C."/>
            <person name="Martin F."/>
        </authorList>
    </citation>
    <scope>NUCLEOTIDE SEQUENCE</scope>
    <source>
        <strain evidence="5">DAOM 197198</strain>
    </source>
</reference>
<dbReference type="GO" id="GO:0005576">
    <property type="term" value="C:extracellular region"/>
    <property type="evidence" value="ECO:0007669"/>
    <property type="project" value="UniProtKB-SubCell"/>
</dbReference>
<dbReference type="VEuPathDB" id="FungiDB:RhiirFUN_008330"/>
<dbReference type="EMBL" id="KI276341">
    <property type="protein sequence ID" value="ESA21521.1"/>
    <property type="molecule type" value="Genomic_DNA"/>
</dbReference>
<dbReference type="HOGENOM" id="CLU_1826366_0_0_1"/>
<evidence type="ECO:0000313" key="5">
    <source>
        <dbReference type="EMBL" id="ESA21521.1"/>
    </source>
</evidence>
<evidence type="ECO:0000256" key="3">
    <source>
        <dbReference type="ARBA" id="ARBA00022525"/>
    </source>
</evidence>